<accession>A0A419F6P2</accession>
<dbReference type="InterPro" id="IPR029063">
    <property type="entry name" value="SAM-dependent_MTases_sf"/>
</dbReference>
<gene>
    <name evidence="1" type="ORF">C4532_03740</name>
</gene>
<organism evidence="1 2">
    <name type="scientific">Candidatus Abyssobacteria bacterium SURF_17</name>
    <dbReference type="NCBI Taxonomy" id="2093361"/>
    <lineage>
        <taxon>Bacteria</taxon>
        <taxon>Pseudomonadati</taxon>
        <taxon>Candidatus Hydrogenedentota</taxon>
        <taxon>Candidatus Abyssobacteria</taxon>
    </lineage>
</organism>
<keyword evidence="1" id="KW-0808">Transferase</keyword>
<protein>
    <submittedName>
        <fullName evidence="1">Methyltransferase domain-containing protein</fullName>
    </submittedName>
</protein>
<sequence>MSKSDYKHKMQEKYRILHQFIDLYEFIFTFNKERNPRRALAGRIPENNMRILDVCFGTGNGSIPFWDTSNIIVGVDLSFDMLAVSKKKILRQRRRNVFIHQMDAANMGFHDEQFDIVMVAFGLHDMEYDLMLRALKEMQRVLRKGGRLYILDYEEEGTLLKRLIFSLYLRISYPQHVQEFLKYDWSQILESVGFRFDSAESYTVSKLISATK</sequence>
<proteinExistence type="predicted"/>
<comment type="caution">
    <text evidence="1">The sequence shown here is derived from an EMBL/GenBank/DDBJ whole genome shotgun (WGS) entry which is preliminary data.</text>
</comment>
<evidence type="ECO:0000313" key="1">
    <source>
        <dbReference type="EMBL" id="RJP73945.1"/>
    </source>
</evidence>
<dbReference type="Pfam" id="PF01209">
    <property type="entry name" value="Ubie_methyltran"/>
    <property type="match status" value="1"/>
</dbReference>
<dbReference type="CDD" id="cd02440">
    <property type="entry name" value="AdoMet_MTases"/>
    <property type="match status" value="1"/>
</dbReference>
<dbReference type="GO" id="GO:0032259">
    <property type="term" value="P:methylation"/>
    <property type="evidence" value="ECO:0007669"/>
    <property type="project" value="UniProtKB-KW"/>
</dbReference>
<dbReference type="PANTHER" id="PTHR43591:SF24">
    <property type="entry name" value="2-METHOXY-6-POLYPRENYL-1,4-BENZOQUINOL METHYLASE, MITOCHONDRIAL"/>
    <property type="match status" value="1"/>
</dbReference>
<dbReference type="GO" id="GO:0008168">
    <property type="term" value="F:methyltransferase activity"/>
    <property type="evidence" value="ECO:0007669"/>
    <property type="project" value="UniProtKB-KW"/>
</dbReference>
<name>A0A419F6P2_9BACT</name>
<reference evidence="1 2" key="1">
    <citation type="journal article" date="2017" name="ISME J.">
        <title>Energy and carbon metabolisms in a deep terrestrial subsurface fluid microbial community.</title>
        <authorList>
            <person name="Momper L."/>
            <person name="Jungbluth S.P."/>
            <person name="Lee M.D."/>
            <person name="Amend J.P."/>
        </authorList>
    </citation>
    <scope>NUCLEOTIDE SEQUENCE [LARGE SCALE GENOMIC DNA]</scope>
    <source>
        <strain evidence="1">SURF_17</strain>
    </source>
</reference>
<dbReference type="EMBL" id="QZKI01000022">
    <property type="protein sequence ID" value="RJP73945.1"/>
    <property type="molecule type" value="Genomic_DNA"/>
</dbReference>
<evidence type="ECO:0000313" key="2">
    <source>
        <dbReference type="Proteomes" id="UP000285961"/>
    </source>
</evidence>
<dbReference type="Gene3D" id="3.40.50.150">
    <property type="entry name" value="Vaccinia Virus protein VP39"/>
    <property type="match status" value="1"/>
</dbReference>
<dbReference type="AlphaFoldDB" id="A0A419F6P2"/>
<dbReference type="PANTHER" id="PTHR43591">
    <property type="entry name" value="METHYLTRANSFERASE"/>
    <property type="match status" value="1"/>
</dbReference>
<dbReference type="Proteomes" id="UP000285961">
    <property type="component" value="Unassembled WGS sequence"/>
</dbReference>
<dbReference type="SUPFAM" id="SSF53335">
    <property type="entry name" value="S-adenosyl-L-methionine-dependent methyltransferases"/>
    <property type="match status" value="1"/>
</dbReference>
<keyword evidence="1" id="KW-0489">Methyltransferase</keyword>